<evidence type="ECO:0000256" key="1">
    <source>
        <dbReference type="SAM" id="SignalP"/>
    </source>
</evidence>
<dbReference type="RefSeq" id="XP_062661992.1">
    <property type="nucleotide sequence ID" value="XM_062807905.1"/>
</dbReference>
<keyword evidence="1" id="KW-0732">Signal</keyword>
<sequence length="167" mass="17920">MQLSSALLSATALLAQVASGFYLSSPDDPTPQPGYAEVIGDDVGFRKGNGTLASIQLDEEGDIEKSGFMFQAWVGASSYALVPTASKTVGPNDLTKPFVIENGEFVYKGEGEYQWFLAFDGDIAKIHLNIPRDAVPPPFFPGANIHFNITLLAHERKQGGKVNETGV</sequence>
<dbReference type="AlphaFoldDB" id="A0AAE0HKY2"/>
<feature type="signal peptide" evidence="1">
    <location>
        <begin position="1"/>
        <end position="20"/>
    </location>
</feature>
<reference evidence="2" key="2">
    <citation type="submission" date="2023-06" db="EMBL/GenBank/DDBJ databases">
        <authorList>
            <consortium name="Lawrence Berkeley National Laboratory"/>
            <person name="Haridas S."/>
            <person name="Hensen N."/>
            <person name="Bonometti L."/>
            <person name="Westerberg I."/>
            <person name="Brannstrom I.O."/>
            <person name="Guillou S."/>
            <person name="Cros-Aarteil S."/>
            <person name="Calhoun S."/>
            <person name="Kuo A."/>
            <person name="Mondo S."/>
            <person name="Pangilinan J."/>
            <person name="Riley R."/>
            <person name="Labutti K."/>
            <person name="Andreopoulos B."/>
            <person name="Lipzen A."/>
            <person name="Chen C."/>
            <person name="Yanf M."/>
            <person name="Daum C."/>
            <person name="Ng V."/>
            <person name="Clum A."/>
            <person name="Steindorff A."/>
            <person name="Ohm R."/>
            <person name="Martin F."/>
            <person name="Silar P."/>
            <person name="Natvig D."/>
            <person name="Lalanne C."/>
            <person name="Gautier V."/>
            <person name="Ament-Velasquez S.L."/>
            <person name="Kruys A."/>
            <person name="Hutchinson M.I."/>
            <person name="Powell A.J."/>
            <person name="Barry K."/>
            <person name="Miller A.N."/>
            <person name="Grigoriev I.V."/>
            <person name="Debuchy R."/>
            <person name="Gladieux P."/>
            <person name="Thoren M.H."/>
            <person name="Johannesson H."/>
        </authorList>
    </citation>
    <scope>NUCLEOTIDE SEQUENCE</scope>
    <source>
        <strain evidence="2">CBS 168.71</strain>
    </source>
</reference>
<keyword evidence="3" id="KW-1185">Reference proteome</keyword>
<reference evidence="2" key="1">
    <citation type="journal article" date="2023" name="Mol. Phylogenet. Evol.">
        <title>Genome-scale phylogeny and comparative genomics of the fungal order Sordariales.</title>
        <authorList>
            <person name="Hensen N."/>
            <person name="Bonometti L."/>
            <person name="Westerberg I."/>
            <person name="Brannstrom I.O."/>
            <person name="Guillou S."/>
            <person name="Cros-Aarteil S."/>
            <person name="Calhoun S."/>
            <person name="Haridas S."/>
            <person name="Kuo A."/>
            <person name="Mondo S."/>
            <person name="Pangilinan J."/>
            <person name="Riley R."/>
            <person name="LaButti K."/>
            <person name="Andreopoulos B."/>
            <person name="Lipzen A."/>
            <person name="Chen C."/>
            <person name="Yan M."/>
            <person name="Daum C."/>
            <person name="Ng V."/>
            <person name="Clum A."/>
            <person name="Steindorff A."/>
            <person name="Ohm R.A."/>
            <person name="Martin F."/>
            <person name="Silar P."/>
            <person name="Natvig D.O."/>
            <person name="Lalanne C."/>
            <person name="Gautier V."/>
            <person name="Ament-Velasquez S.L."/>
            <person name="Kruys A."/>
            <person name="Hutchinson M.I."/>
            <person name="Powell A.J."/>
            <person name="Barry K."/>
            <person name="Miller A.N."/>
            <person name="Grigoriev I.V."/>
            <person name="Debuchy R."/>
            <person name="Gladieux P."/>
            <person name="Hiltunen Thoren M."/>
            <person name="Johannesson H."/>
        </authorList>
    </citation>
    <scope>NUCLEOTIDE SEQUENCE</scope>
    <source>
        <strain evidence="2">CBS 168.71</strain>
    </source>
</reference>
<protein>
    <submittedName>
        <fullName evidence="2">Uncharacterized protein</fullName>
    </submittedName>
</protein>
<gene>
    <name evidence="2" type="ORF">B0H64DRAFT_471756</name>
</gene>
<dbReference type="Proteomes" id="UP001278766">
    <property type="component" value="Unassembled WGS sequence"/>
</dbReference>
<proteinExistence type="predicted"/>
<evidence type="ECO:0000313" key="3">
    <source>
        <dbReference type="Proteomes" id="UP001278766"/>
    </source>
</evidence>
<dbReference type="GeneID" id="87844853"/>
<name>A0AAE0HKY2_9PEZI</name>
<feature type="chain" id="PRO_5042009994" evidence="1">
    <location>
        <begin position="21"/>
        <end position="167"/>
    </location>
</feature>
<dbReference type="EMBL" id="JAUEPN010000002">
    <property type="protein sequence ID" value="KAK3298478.1"/>
    <property type="molecule type" value="Genomic_DNA"/>
</dbReference>
<comment type="caution">
    <text evidence="2">The sequence shown here is derived from an EMBL/GenBank/DDBJ whole genome shotgun (WGS) entry which is preliminary data.</text>
</comment>
<evidence type="ECO:0000313" key="2">
    <source>
        <dbReference type="EMBL" id="KAK3298478.1"/>
    </source>
</evidence>
<accession>A0AAE0HKY2</accession>
<organism evidence="2 3">
    <name type="scientific">Chaetomium fimeti</name>
    <dbReference type="NCBI Taxonomy" id="1854472"/>
    <lineage>
        <taxon>Eukaryota</taxon>
        <taxon>Fungi</taxon>
        <taxon>Dikarya</taxon>
        <taxon>Ascomycota</taxon>
        <taxon>Pezizomycotina</taxon>
        <taxon>Sordariomycetes</taxon>
        <taxon>Sordariomycetidae</taxon>
        <taxon>Sordariales</taxon>
        <taxon>Chaetomiaceae</taxon>
        <taxon>Chaetomium</taxon>
    </lineage>
</organism>